<dbReference type="RefSeq" id="WP_013252892.1">
    <property type="nucleotide sequence ID" value="NC_014364.1"/>
</dbReference>
<feature type="domain" description="Impact N-terminal" evidence="2">
    <location>
        <begin position="15"/>
        <end position="119"/>
    </location>
</feature>
<sequence length="204" mass="22087">MLEPKEAAEAEIEIKKSRFIALAQRVSGAEEVRRRIKETRELHPGANHVVHAFVTSGGDIFGMSDDREPKGTAGRPVLEVVRGSGIDNLLVMVVRYFGGTKLGTGGLVKAYTEAAQAVLKVLPTRPLIESISFRVVLSYDQYEPIKKELGPLLLEPPKETFMEQVIITGKIASKDADWAAGVVSEISAGRSTLEILDKDSSGSA</sequence>
<dbReference type="PANTHER" id="PTHR16301">
    <property type="entry name" value="IMPACT-RELATED"/>
    <property type="match status" value="1"/>
</dbReference>
<reference evidence="3 4" key="1">
    <citation type="journal article" date="2010" name="Stand. Genomic Sci.">
        <title>Complete genome sequence of Spirochaeta smaragdinae type strain (SEBR 4228).</title>
        <authorList>
            <person name="Mavromatis K."/>
            <person name="Yasawong M."/>
            <person name="Chertkov O."/>
            <person name="Lapidus A."/>
            <person name="Lucas S."/>
            <person name="Nolan M."/>
            <person name="Del Rio T.G."/>
            <person name="Tice H."/>
            <person name="Cheng J.F."/>
            <person name="Pitluck S."/>
            <person name="Liolios K."/>
            <person name="Ivanova N."/>
            <person name="Tapia R."/>
            <person name="Han C."/>
            <person name="Bruce D."/>
            <person name="Goodwin L."/>
            <person name="Pati A."/>
            <person name="Chen A."/>
            <person name="Palaniappan K."/>
            <person name="Land M."/>
            <person name="Hauser L."/>
            <person name="Chang Y.J."/>
            <person name="Jeffries C.D."/>
            <person name="Detter J.C."/>
            <person name="Rohde M."/>
            <person name="Brambilla E."/>
            <person name="Spring S."/>
            <person name="Goker M."/>
            <person name="Sikorski J."/>
            <person name="Woyke T."/>
            <person name="Bristow J."/>
            <person name="Eisen J.A."/>
            <person name="Markowitz V."/>
            <person name="Hugenholtz P."/>
            <person name="Klenk H.P."/>
            <person name="Kyrpides N.C."/>
        </authorList>
    </citation>
    <scope>NUCLEOTIDE SEQUENCE [LARGE SCALE GENOMIC DNA]</scope>
    <source>
        <strain evidence="4">DSM 11293 / JCM 15392 / SEBR 4228</strain>
    </source>
</reference>
<accession>E1RAD7</accession>
<name>E1RAD7_SEDSS</name>
<dbReference type="PROSITE" id="PS00910">
    <property type="entry name" value="UPF0029"/>
    <property type="match status" value="1"/>
</dbReference>
<comment type="similarity">
    <text evidence="1">Belongs to the IMPACT family.</text>
</comment>
<dbReference type="InterPro" id="IPR020569">
    <property type="entry name" value="UPF0029_Impact_CS"/>
</dbReference>
<dbReference type="HOGENOM" id="CLU_083552_0_0_12"/>
<dbReference type="OrthoDB" id="9813771at2"/>
<dbReference type="eggNOG" id="COG1739">
    <property type="taxonomic scope" value="Bacteria"/>
</dbReference>
<keyword evidence="4" id="KW-1185">Reference proteome</keyword>
<evidence type="ECO:0000313" key="4">
    <source>
        <dbReference type="Proteomes" id="UP000002318"/>
    </source>
</evidence>
<dbReference type="InterPro" id="IPR001498">
    <property type="entry name" value="Impact_N"/>
</dbReference>
<proteinExistence type="inferred from homology"/>
<dbReference type="KEGG" id="ssm:Spirs_0272"/>
<dbReference type="GO" id="GO:0006446">
    <property type="term" value="P:regulation of translational initiation"/>
    <property type="evidence" value="ECO:0007669"/>
    <property type="project" value="TreeGrafter"/>
</dbReference>
<dbReference type="InterPro" id="IPR023582">
    <property type="entry name" value="Impact"/>
</dbReference>
<evidence type="ECO:0000313" key="3">
    <source>
        <dbReference type="EMBL" id="ADK79428.1"/>
    </source>
</evidence>
<organism evidence="3 4">
    <name type="scientific">Sediminispirochaeta smaragdinae (strain DSM 11293 / JCM 15392 / SEBR 4228)</name>
    <name type="common">Spirochaeta smaragdinae</name>
    <dbReference type="NCBI Taxonomy" id="573413"/>
    <lineage>
        <taxon>Bacteria</taxon>
        <taxon>Pseudomonadati</taxon>
        <taxon>Spirochaetota</taxon>
        <taxon>Spirochaetia</taxon>
        <taxon>Spirochaetales</taxon>
        <taxon>Spirochaetaceae</taxon>
        <taxon>Sediminispirochaeta</taxon>
    </lineage>
</organism>
<dbReference type="Gene3D" id="3.30.230.30">
    <property type="entry name" value="Impact, N-terminal domain"/>
    <property type="match status" value="1"/>
</dbReference>
<evidence type="ECO:0000256" key="1">
    <source>
        <dbReference type="ARBA" id="ARBA00007665"/>
    </source>
</evidence>
<dbReference type="Pfam" id="PF01205">
    <property type="entry name" value="Impact_N"/>
    <property type="match status" value="1"/>
</dbReference>
<evidence type="ECO:0000259" key="2">
    <source>
        <dbReference type="Pfam" id="PF01205"/>
    </source>
</evidence>
<dbReference type="SUPFAM" id="SSF54211">
    <property type="entry name" value="Ribosomal protein S5 domain 2-like"/>
    <property type="match status" value="1"/>
</dbReference>
<dbReference type="PANTHER" id="PTHR16301:SF20">
    <property type="entry name" value="IMPACT FAMILY MEMBER YIGZ"/>
    <property type="match status" value="1"/>
</dbReference>
<dbReference type="AlphaFoldDB" id="E1RAD7"/>
<gene>
    <name evidence="3" type="ordered locus">Spirs_0272</name>
</gene>
<protein>
    <recommendedName>
        <fullName evidence="2">Impact N-terminal domain-containing protein</fullName>
    </recommendedName>
</protein>
<dbReference type="InterPro" id="IPR036956">
    <property type="entry name" value="Impact_N_sf"/>
</dbReference>
<dbReference type="GO" id="GO:0005737">
    <property type="term" value="C:cytoplasm"/>
    <property type="evidence" value="ECO:0007669"/>
    <property type="project" value="TreeGrafter"/>
</dbReference>
<dbReference type="Proteomes" id="UP000002318">
    <property type="component" value="Chromosome"/>
</dbReference>
<dbReference type="EMBL" id="CP002116">
    <property type="protein sequence ID" value="ADK79428.1"/>
    <property type="molecule type" value="Genomic_DNA"/>
</dbReference>
<dbReference type="STRING" id="573413.Spirs_0272"/>
<dbReference type="InterPro" id="IPR020568">
    <property type="entry name" value="Ribosomal_Su5_D2-typ_SF"/>
</dbReference>